<feature type="region of interest" description="Disordered" evidence="1">
    <location>
        <begin position="25"/>
        <end position="65"/>
    </location>
</feature>
<gene>
    <name evidence="2" type="ORF">MSHI_16430</name>
</gene>
<evidence type="ECO:0000256" key="1">
    <source>
        <dbReference type="SAM" id="MobiDB-lite"/>
    </source>
</evidence>
<proteinExistence type="predicted"/>
<reference evidence="2 3" key="1">
    <citation type="journal article" date="2019" name="Emerg. Microbes Infect.">
        <title>Comprehensive subspecies identification of 175 nontuberculous mycobacteria species based on 7547 genomic profiles.</title>
        <authorList>
            <person name="Matsumoto Y."/>
            <person name="Kinjo T."/>
            <person name="Motooka D."/>
            <person name="Nabeya D."/>
            <person name="Jung N."/>
            <person name="Uechi K."/>
            <person name="Horii T."/>
            <person name="Iida T."/>
            <person name="Fujita J."/>
            <person name="Nakamura S."/>
        </authorList>
    </citation>
    <scope>NUCLEOTIDE SEQUENCE [LARGE SCALE GENOMIC DNA]</scope>
    <source>
        <strain evidence="2 3">JCM 14233</strain>
    </source>
</reference>
<evidence type="ECO:0000313" key="3">
    <source>
        <dbReference type="Proteomes" id="UP000467236"/>
    </source>
</evidence>
<dbReference type="EMBL" id="AP022575">
    <property type="protein sequence ID" value="BBX73737.1"/>
    <property type="molecule type" value="Genomic_DNA"/>
</dbReference>
<evidence type="ECO:0000313" key="2">
    <source>
        <dbReference type="EMBL" id="BBX73737.1"/>
    </source>
</evidence>
<sequence length="65" mass="6781">MFSDIISQAGEIRAVADYWRAATGADPNSPIHLSTPTPAGAQNLNPITTPGTAVSESNPTLDCLR</sequence>
<dbReference type="AlphaFoldDB" id="A0A7I7MPM5"/>
<feature type="compositionally biased region" description="Polar residues" evidence="1">
    <location>
        <begin position="31"/>
        <end position="65"/>
    </location>
</feature>
<dbReference type="KEGG" id="mshj:MSHI_16430"/>
<protein>
    <submittedName>
        <fullName evidence="2">Uncharacterized protein</fullName>
    </submittedName>
</protein>
<keyword evidence="3" id="KW-1185">Reference proteome</keyword>
<accession>A0A7I7MPM5</accession>
<name>A0A7I7MPM5_9MYCO</name>
<organism evidence="2 3">
    <name type="scientific">Mycobacterium shinjukuense</name>
    <dbReference type="NCBI Taxonomy" id="398694"/>
    <lineage>
        <taxon>Bacteria</taxon>
        <taxon>Bacillati</taxon>
        <taxon>Actinomycetota</taxon>
        <taxon>Actinomycetes</taxon>
        <taxon>Mycobacteriales</taxon>
        <taxon>Mycobacteriaceae</taxon>
        <taxon>Mycobacterium</taxon>
    </lineage>
</organism>
<dbReference type="Proteomes" id="UP000467236">
    <property type="component" value="Chromosome"/>
</dbReference>